<dbReference type="InterPro" id="IPR027417">
    <property type="entry name" value="P-loop_NTPase"/>
</dbReference>
<dbReference type="Gene3D" id="3.40.50.300">
    <property type="entry name" value="P-loop containing nucleotide triphosphate hydrolases"/>
    <property type="match status" value="1"/>
</dbReference>
<evidence type="ECO:0000313" key="2">
    <source>
        <dbReference type="Proteomes" id="UP000229078"/>
    </source>
</evidence>
<gene>
    <name evidence="1" type="ORF">SEA_HYDRA_59</name>
</gene>
<evidence type="ECO:0000313" key="1">
    <source>
        <dbReference type="EMBL" id="AKY03590.1"/>
    </source>
</evidence>
<protein>
    <submittedName>
        <fullName evidence="1">Deoxynucleoside monophosphate kinase</fullName>
    </submittedName>
</protein>
<dbReference type="Proteomes" id="UP000229078">
    <property type="component" value="Segment"/>
</dbReference>
<keyword evidence="2" id="KW-1185">Reference proteome</keyword>
<keyword evidence="1" id="KW-0418">Kinase</keyword>
<sequence length="196" mass="21909">MTLLVGLSGYAGSGKDEAAKELTRGGWRRTAFADRLRDFAYRQNPLVKTHPDVGVVHLARLVDDMGWERAKRTFPDVRNILVSTGQTARLILGVNVWVDAVLNDFRPDREALVITDVRMRNEADRIRELGGTLIRIERPGVGPATDVLGQPYESETALDDYAFDHTLVNDGSVDDLHSMVMLAMMTGSQRSLHTRY</sequence>
<keyword evidence="1" id="KW-0808">Transferase</keyword>
<dbReference type="Pfam" id="PF21448">
    <property type="entry name" value="DNMK"/>
    <property type="match status" value="1"/>
</dbReference>
<organism evidence="1 2">
    <name type="scientific">Streptomyces phage Hydra</name>
    <dbReference type="NCBI Taxonomy" id="1690428"/>
    <lineage>
        <taxon>Viruses</taxon>
        <taxon>Duplodnaviria</taxon>
        <taxon>Heunggongvirae</taxon>
        <taxon>Uroviricota</taxon>
        <taxon>Caudoviricetes</taxon>
        <taxon>Arquatrovirinae</taxon>
        <taxon>Likavirus</taxon>
        <taxon>Likavirus hydra</taxon>
    </lineage>
</organism>
<proteinExistence type="predicted"/>
<dbReference type="EMBL" id="KT124229">
    <property type="protein sequence ID" value="AKY03590.1"/>
    <property type="molecule type" value="Genomic_DNA"/>
</dbReference>
<reference evidence="1 2" key="1">
    <citation type="submission" date="2015-06" db="EMBL/GenBank/DDBJ databases">
        <authorList>
            <person name="Kennedy C.L."/>
            <person name="Niyah N.S."/>
            <person name="Okundaye B.O."/>
            <person name="Williamson K.R."/>
            <person name="Bhuiyan S."/>
            <person name="Layton S.R."/>
            <person name="Benjamin R.C."/>
            <person name="Hughes L.E."/>
            <person name="Bradley K.W."/>
            <person name="Asai D.J."/>
            <person name="Bowman C.A."/>
            <person name="Russell D.A."/>
            <person name="Pope W.H."/>
            <person name="Jacobs-Sera D."/>
            <person name="Hendrix R.W."/>
            <person name="Hatfull G.F."/>
        </authorList>
    </citation>
    <scope>NUCLEOTIDE SEQUENCE [LARGE SCALE GENOMIC DNA]</scope>
</reference>
<dbReference type="SUPFAM" id="SSF52540">
    <property type="entry name" value="P-loop containing nucleoside triphosphate hydrolases"/>
    <property type="match status" value="1"/>
</dbReference>
<name>A0A0K1Y911_9CAUD</name>
<accession>A0A0K1Y911</accession>
<dbReference type="GO" id="GO:0016301">
    <property type="term" value="F:kinase activity"/>
    <property type="evidence" value="ECO:0007669"/>
    <property type="project" value="UniProtKB-KW"/>
</dbReference>
<dbReference type="InterPro" id="IPR048444">
    <property type="entry name" value="DNMK"/>
</dbReference>